<reference evidence="2 3" key="1">
    <citation type="journal article" date="2018" name="Proc. R. Soc. B">
        <title>A non-coding region near Follistatin controls head colour polymorphism in the Gouldian finch.</title>
        <authorList>
            <person name="Toomey M.B."/>
            <person name="Marques C.I."/>
            <person name="Andrade P."/>
            <person name="Araujo P.M."/>
            <person name="Sabatino S."/>
            <person name="Gazda M.A."/>
            <person name="Afonso S."/>
            <person name="Lopes R.J."/>
            <person name="Corbo J.C."/>
            <person name="Carneiro M."/>
        </authorList>
    </citation>
    <scope>NUCLEOTIDE SEQUENCE [LARGE SCALE GENOMIC DNA]</scope>
    <source>
        <strain evidence="2">Red01</strain>
        <tissue evidence="2">Muscle</tissue>
    </source>
</reference>
<accession>A0A3L8SJ15</accession>
<name>A0A3L8SJ15_CHLGU</name>
<dbReference type="Proteomes" id="UP000276834">
    <property type="component" value="Unassembled WGS sequence"/>
</dbReference>
<keyword evidence="3" id="KW-1185">Reference proteome</keyword>
<dbReference type="AlphaFoldDB" id="A0A3L8SJ15"/>
<evidence type="ECO:0000313" key="3">
    <source>
        <dbReference type="Proteomes" id="UP000276834"/>
    </source>
</evidence>
<organism evidence="2 3">
    <name type="scientific">Chloebia gouldiae</name>
    <name type="common">Gouldian finch</name>
    <name type="synonym">Erythrura gouldiae</name>
    <dbReference type="NCBI Taxonomy" id="44316"/>
    <lineage>
        <taxon>Eukaryota</taxon>
        <taxon>Metazoa</taxon>
        <taxon>Chordata</taxon>
        <taxon>Craniata</taxon>
        <taxon>Vertebrata</taxon>
        <taxon>Euteleostomi</taxon>
        <taxon>Archelosauria</taxon>
        <taxon>Archosauria</taxon>
        <taxon>Dinosauria</taxon>
        <taxon>Saurischia</taxon>
        <taxon>Theropoda</taxon>
        <taxon>Coelurosauria</taxon>
        <taxon>Aves</taxon>
        <taxon>Neognathae</taxon>
        <taxon>Neoaves</taxon>
        <taxon>Telluraves</taxon>
        <taxon>Australaves</taxon>
        <taxon>Passeriformes</taxon>
        <taxon>Passeroidea</taxon>
        <taxon>Passeridae</taxon>
        <taxon>Chloebia</taxon>
    </lineage>
</organism>
<evidence type="ECO:0000313" key="2">
    <source>
        <dbReference type="EMBL" id="RLW02880.1"/>
    </source>
</evidence>
<gene>
    <name evidence="2" type="ORF">DV515_00007020</name>
</gene>
<proteinExistence type="predicted"/>
<feature type="non-terminal residue" evidence="2">
    <location>
        <position position="97"/>
    </location>
</feature>
<dbReference type="EMBL" id="QUSF01000017">
    <property type="protein sequence ID" value="RLW02880.1"/>
    <property type="molecule type" value="Genomic_DNA"/>
</dbReference>
<comment type="caution">
    <text evidence="2">The sequence shown here is derived from an EMBL/GenBank/DDBJ whole genome shotgun (WGS) entry which is preliminary data.</text>
</comment>
<feature type="region of interest" description="Disordered" evidence="1">
    <location>
        <begin position="1"/>
        <end position="35"/>
    </location>
</feature>
<evidence type="ECO:0000256" key="1">
    <source>
        <dbReference type="SAM" id="MobiDB-lite"/>
    </source>
</evidence>
<sequence length="97" mass="11182">MSYHHWENNSGHGGLEKPEQGQAEQLDDGEEVHPAQGHVAEIGKVWLVLGWHQEQPHTVHELQRRRELAHEQQYQNQRILMSQLCLQLPGEEVPVAL</sequence>
<protein>
    <submittedName>
        <fullName evidence="2">Uncharacterized protein</fullName>
    </submittedName>
</protein>